<reference evidence="2" key="1">
    <citation type="submission" date="2022-11" db="UniProtKB">
        <authorList>
            <consortium name="WormBaseParasite"/>
        </authorList>
    </citation>
    <scope>IDENTIFICATION</scope>
</reference>
<sequence>MSKEILPKSDPISYGDLVHHLIAACKTGLIMPAIDSGGEKINIIPSNKPNAPTMIMFGWTGATDRYLSKYEKIYDNQEYNVVRCIASTSKTNTYAPYEELADEILAKLPEETWKNHIFFHLLSMNGSMSFLTLWRKLSEEKKKCVKGVIFDSAPAYSSSIHSGSVVAENALRPSSGYNWLSREAYKFLMISIFVMHSTSLRIKTLWDKDSLTKYHLYFILMNVDFPKNLMFLYSITDEICTYKDIEKFHHLMKEKGWTYQGEKKWMIAPNYHPPITMGELPQYQFMSNEMPSYAAWA</sequence>
<dbReference type="Proteomes" id="UP000887540">
    <property type="component" value="Unplaced"/>
</dbReference>
<name>A0A914CVG3_9BILA</name>
<dbReference type="Pfam" id="PF05705">
    <property type="entry name" value="DUF829"/>
    <property type="match status" value="1"/>
</dbReference>
<dbReference type="PANTHER" id="PTHR12265:SF41">
    <property type="entry name" value="TRANSMEMBRANE PROTEIN 53"/>
    <property type="match status" value="1"/>
</dbReference>
<keyword evidence="1" id="KW-1185">Reference proteome</keyword>
<dbReference type="InterPro" id="IPR008547">
    <property type="entry name" value="DUF829_TMEM53"/>
</dbReference>
<protein>
    <submittedName>
        <fullName evidence="2">Uncharacterized protein</fullName>
    </submittedName>
</protein>
<accession>A0A914CVG3</accession>
<evidence type="ECO:0000313" key="2">
    <source>
        <dbReference type="WBParaSite" id="ACRNAN_scaffold15154.g14725.t1"/>
    </source>
</evidence>
<proteinExistence type="predicted"/>
<evidence type="ECO:0000313" key="1">
    <source>
        <dbReference type="Proteomes" id="UP000887540"/>
    </source>
</evidence>
<dbReference type="WBParaSite" id="ACRNAN_scaffold15154.g14725.t1">
    <property type="protein sequence ID" value="ACRNAN_scaffold15154.g14725.t1"/>
    <property type="gene ID" value="ACRNAN_scaffold15154.g14725"/>
</dbReference>
<organism evidence="1 2">
    <name type="scientific">Acrobeloides nanus</name>
    <dbReference type="NCBI Taxonomy" id="290746"/>
    <lineage>
        <taxon>Eukaryota</taxon>
        <taxon>Metazoa</taxon>
        <taxon>Ecdysozoa</taxon>
        <taxon>Nematoda</taxon>
        <taxon>Chromadorea</taxon>
        <taxon>Rhabditida</taxon>
        <taxon>Tylenchina</taxon>
        <taxon>Cephalobomorpha</taxon>
        <taxon>Cephaloboidea</taxon>
        <taxon>Cephalobidae</taxon>
        <taxon>Acrobeloides</taxon>
    </lineage>
</organism>
<dbReference type="PANTHER" id="PTHR12265">
    <property type="entry name" value="TRANSMEMBRANE PROTEIN 53"/>
    <property type="match status" value="1"/>
</dbReference>
<dbReference type="AlphaFoldDB" id="A0A914CVG3"/>